<dbReference type="SMART" id="SM00382">
    <property type="entry name" value="AAA"/>
    <property type="match status" value="2"/>
</dbReference>
<dbReference type="PROSITE" id="PS50893">
    <property type="entry name" value="ABC_TRANSPORTER_2"/>
    <property type="match status" value="2"/>
</dbReference>
<dbReference type="AlphaFoldDB" id="A0AA42IZU6"/>
<dbReference type="GO" id="GO:0005524">
    <property type="term" value="F:ATP binding"/>
    <property type="evidence" value="ECO:0007669"/>
    <property type="project" value="UniProtKB-KW"/>
</dbReference>
<evidence type="ECO:0000313" key="5">
    <source>
        <dbReference type="EMBL" id="MDA3730745.1"/>
    </source>
</evidence>
<name>A0AA42IZU6_9FIRM</name>
<keyword evidence="2" id="KW-0547">Nucleotide-binding</keyword>
<organism evidence="5 6">
    <name type="scientific">Holtiella tumoricola</name>
    <dbReference type="NCBI Taxonomy" id="3018743"/>
    <lineage>
        <taxon>Bacteria</taxon>
        <taxon>Bacillati</taxon>
        <taxon>Bacillota</taxon>
        <taxon>Clostridia</taxon>
        <taxon>Lachnospirales</taxon>
        <taxon>Cellulosilyticaceae</taxon>
        <taxon>Holtiella</taxon>
    </lineage>
</organism>
<dbReference type="RefSeq" id="WP_053984298.1">
    <property type="nucleotide sequence ID" value="NZ_JAQIFT010000016.1"/>
</dbReference>
<dbReference type="Gene3D" id="3.40.50.300">
    <property type="entry name" value="P-loop containing nucleotide triphosphate hydrolases"/>
    <property type="match status" value="2"/>
</dbReference>
<dbReference type="InterPro" id="IPR003593">
    <property type="entry name" value="AAA+_ATPase"/>
</dbReference>
<evidence type="ECO:0000256" key="1">
    <source>
        <dbReference type="ARBA" id="ARBA00022737"/>
    </source>
</evidence>
<dbReference type="InterPro" id="IPR051309">
    <property type="entry name" value="ABCF_ATPase"/>
</dbReference>
<reference evidence="5" key="1">
    <citation type="journal article" date="2023" name="Int. J. Syst. Evol. Microbiol.">
        <title>&lt;i&gt;Holtiella tumoricola&lt;/i&gt; gen. nov. sp. nov., isolated from a human clinical sample.</title>
        <authorList>
            <person name="Allen-Vercoe E."/>
            <person name="Daigneault M.C."/>
            <person name="Vancuren S.J."/>
            <person name="Cochrane K."/>
            <person name="O'Neal L.L."/>
            <person name="Sankaranarayanan K."/>
            <person name="Lawson P.A."/>
        </authorList>
    </citation>
    <scope>NUCLEOTIDE SEQUENCE</scope>
    <source>
        <strain evidence="5">CC70A</strain>
    </source>
</reference>
<evidence type="ECO:0000313" key="6">
    <source>
        <dbReference type="Proteomes" id="UP001169242"/>
    </source>
</evidence>
<dbReference type="FunFam" id="3.40.50.300:FF:000011">
    <property type="entry name" value="Putative ABC transporter ATP-binding component"/>
    <property type="match status" value="1"/>
</dbReference>
<dbReference type="GO" id="GO:0016887">
    <property type="term" value="F:ATP hydrolysis activity"/>
    <property type="evidence" value="ECO:0007669"/>
    <property type="project" value="InterPro"/>
</dbReference>
<evidence type="ECO:0000256" key="2">
    <source>
        <dbReference type="ARBA" id="ARBA00022741"/>
    </source>
</evidence>
<proteinExistence type="predicted"/>
<dbReference type="PANTHER" id="PTHR42855:SF2">
    <property type="entry name" value="DRUG RESISTANCE ABC TRANSPORTER,ATP-BINDING PROTEIN"/>
    <property type="match status" value="1"/>
</dbReference>
<evidence type="ECO:0000256" key="3">
    <source>
        <dbReference type="ARBA" id="ARBA00022840"/>
    </source>
</evidence>
<feature type="domain" description="ABC transporter" evidence="4">
    <location>
        <begin position="320"/>
        <end position="527"/>
    </location>
</feature>
<dbReference type="PANTHER" id="PTHR42855">
    <property type="entry name" value="ABC TRANSPORTER ATP-BINDING SUBUNIT"/>
    <property type="match status" value="1"/>
</dbReference>
<dbReference type="EMBL" id="JAQIFT010000016">
    <property type="protein sequence ID" value="MDA3730745.1"/>
    <property type="molecule type" value="Genomic_DNA"/>
</dbReference>
<evidence type="ECO:0000259" key="4">
    <source>
        <dbReference type="PROSITE" id="PS50893"/>
    </source>
</evidence>
<dbReference type="FunFam" id="3.40.50.300:FF:000070">
    <property type="entry name" value="Putative ABC transporter ATP-binding component"/>
    <property type="match status" value="1"/>
</dbReference>
<dbReference type="InterPro" id="IPR003439">
    <property type="entry name" value="ABC_transporter-like_ATP-bd"/>
</dbReference>
<keyword evidence="1" id="KW-0677">Repeat</keyword>
<accession>A0AA42IZU6</accession>
<feature type="domain" description="ABC transporter" evidence="4">
    <location>
        <begin position="2"/>
        <end position="252"/>
    </location>
</feature>
<dbReference type="InterPro" id="IPR032781">
    <property type="entry name" value="ABC_tran_Xtn"/>
</dbReference>
<dbReference type="CDD" id="cd03221">
    <property type="entry name" value="ABCF_EF-3"/>
    <property type="match status" value="2"/>
</dbReference>
<dbReference type="SUPFAM" id="SSF52540">
    <property type="entry name" value="P-loop containing nucleoside triphosphate hydrolases"/>
    <property type="match status" value="2"/>
</dbReference>
<dbReference type="Pfam" id="PF00005">
    <property type="entry name" value="ABC_tran"/>
    <property type="match status" value="2"/>
</dbReference>
<protein>
    <submittedName>
        <fullName evidence="5">ATP-binding cassette domain-containing protein</fullName>
    </submittedName>
</protein>
<keyword evidence="3 5" id="KW-0067">ATP-binding</keyword>
<comment type="caution">
    <text evidence="5">The sequence shown here is derived from an EMBL/GenBank/DDBJ whole genome shotgun (WGS) entry which is preliminary data.</text>
</comment>
<dbReference type="InterPro" id="IPR027417">
    <property type="entry name" value="P-loop_NTPase"/>
</dbReference>
<keyword evidence="6" id="KW-1185">Reference proteome</keyword>
<dbReference type="Pfam" id="PF12848">
    <property type="entry name" value="ABC_tran_Xtn"/>
    <property type="match status" value="1"/>
</dbReference>
<sequence length="530" mass="59875">MITVTDVSLQYGGTKLFKDVNLKFTPGNCYGVIGANGAGKSTFLKILSGEIDSSTGEISIPSNIRMSVLKQDHYQYDECPVLETVIRGNARLYEIMQEKDALYAKEDFTDEDGVKASELEGEFAEMNGWEAESEASQLLQGLGVGIDLHYSLMKDLQGGDKVKVLLAQALFGEPGILLLDEPTNHLDIDSVNWLEDFLLDFPGTVIVVSHDRHFLNTVCTHTVDIDYGKIKMYVGNYDFWYESSQMVQALMKAQNKKNEDKIKELQNFITRFSANKSKSKQATSRRKMLDKISIDEMPASSRRYPFVAFNQDREVGNEILYVENLSKTIDGEKVLENVTFRVNKEDKIAILGENEIAVTTLFKILAGEMEPDSGTVKWGVTTSTSYFPKDNSEYFNDCDLDLINWLRQYSENEKTESYLRGFLGRMLFAGEDALKSAKVLSGGEKVRCMLSRMMLAGSNVLLLDQPTNHLDLESITALNNGLINFKGNILFTSHDHQFIQTISNRIIEIKEDGVIDRMMTYDEYLEQKNK</sequence>
<dbReference type="Proteomes" id="UP001169242">
    <property type="component" value="Unassembled WGS sequence"/>
</dbReference>
<gene>
    <name evidence="5" type="ORF">PBV87_04420</name>
</gene>